<dbReference type="InterPro" id="IPR025351">
    <property type="entry name" value="Pvc16_N"/>
</dbReference>
<evidence type="ECO:0000313" key="2">
    <source>
        <dbReference type="EMBL" id="MBB5282192.1"/>
    </source>
</evidence>
<gene>
    <name evidence="2" type="ORF">HNQ92_000313</name>
</gene>
<dbReference type="AlphaFoldDB" id="A0A840TKV5"/>
<name>A0A840TKV5_9BACT</name>
<keyword evidence="3" id="KW-1185">Reference proteome</keyword>
<protein>
    <recommendedName>
        <fullName evidence="1">Pvc16 N-terminal domain-containing protein</fullName>
    </recommendedName>
</protein>
<comment type="caution">
    <text evidence="2">The sequence shown here is derived from an EMBL/GenBank/DDBJ whole genome shotgun (WGS) entry which is preliminary data.</text>
</comment>
<dbReference type="Pfam" id="PF14065">
    <property type="entry name" value="Pvc16_N"/>
    <property type="match status" value="1"/>
</dbReference>
<evidence type="ECO:0000313" key="3">
    <source>
        <dbReference type="Proteomes" id="UP000557307"/>
    </source>
</evidence>
<organism evidence="2 3">
    <name type="scientific">Rhabdobacter roseus</name>
    <dbReference type="NCBI Taxonomy" id="1655419"/>
    <lineage>
        <taxon>Bacteria</taxon>
        <taxon>Pseudomonadati</taxon>
        <taxon>Bacteroidota</taxon>
        <taxon>Cytophagia</taxon>
        <taxon>Cytophagales</taxon>
        <taxon>Cytophagaceae</taxon>
        <taxon>Rhabdobacter</taxon>
    </lineage>
</organism>
<proteinExistence type="predicted"/>
<dbReference type="EMBL" id="JACHGF010000001">
    <property type="protein sequence ID" value="MBB5282192.1"/>
    <property type="molecule type" value="Genomic_DNA"/>
</dbReference>
<dbReference type="Proteomes" id="UP000557307">
    <property type="component" value="Unassembled WGS sequence"/>
</dbReference>
<dbReference type="RefSeq" id="WP_184169885.1">
    <property type="nucleotide sequence ID" value="NZ_JACHGF010000001.1"/>
</dbReference>
<sequence length="219" mass="24778">MILHAVKIIVHELNAHFENVLTDPLTSSPPTGEDQVELGNIALLEGNGGTVKPELQNKIIATVVNMREEKTLKNTPHFRVNEASLRTEYFNPPIFLNSFLLFSATSGTYDKALSEISRIIRFFQFRSVFTHDTVNLAAVTGVPAYDRLEEFKLIMELYSPSFEELNHLWGTLGGKQYPSVLYLMRLLELRHVPPQYEGGGVIEEIQRHYQPLTTYGSGN</sequence>
<accession>A0A840TKV5</accession>
<feature type="domain" description="Pvc16 N-terminal" evidence="1">
    <location>
        <begin position="8"/>
        <end position="196"/>
    </location>
</feature>
<evidence type="ECO:0000259" key="1">
    <source>
        <dbReference type="Pfam" id="PF14065"/>
    </source>
</evidence>
<reference evidence="2 3" key="1">
    <citation type="submission" date="2020-08" db="EMBL/GenBank/DDBJ databases">
        <title>Genomic Encyclopedia of Type Strains, Phase IV (KMG-IV): sequencing the most valuable type-strain genomes for metagenomic binning, comparative biology and taxonomic classification.</title>
        <authorList>
            <person name="Goeker M."/>
        </authorList>
    </citation>
    <scope>NUCLEOTIDE SEQUENCE [LARGE SCALE GENOMIC DNA]</scope>
    <source>
        <strain evidence="2 3">DSM 105074</strain>
    </source>
</reference>